<dbReference type="CDD" id="cd00003">
    <property type="entry name" value="PNPsynthase"/>
    <property type="match status" value="1"/>
</dbReference>
<evidence type="ECO:0000313" key="4">
    <source>
        <dbReference type="EMBL" id="SVB46930.1"/>
    </source>
</evidence>
<keyword evidence="1" id="KW-0963">Cytoplasm</keyword>
<keyword evidence="3" id="KW-0664">Pyridoxine biosynthesis</keyword>
<dbReference type="EMBL" id="UINC01043209">
    <property type="protein sequence ID" value="SVB46930.1"/>
    <property type="molecule type" value="Genomic_DNA"/>
</dbReference>
<evidence type="ECO:0000256" key="1">
    <source>
        <dbReference type="ARBA" id="ARBA00022490"/>
    </source>
</evidence>
<evidence type="ECO:0000256" key="3">
    <source>
        <dbReference type="ARBA" id="ARBA00023096"/>
    </source>
</evidence>
<dbReference type="NCBIfam" id="NF003625">
    <property type="entry name" value="PRK05265.1-3"/>
    <property type="match status" value="1"/>
</dbReference>
<evidence type="ECO:0008006" key="5">
    <source>
        <dbReference type="Google" id="ProtNLM"/>
    </source>
</evidence>
<dbReference type="HAMAP" id="MF_00279">
    <property type="entry name" value="PdxJ"/>
    <property type="match status" value="1"/>
</dbReference>
<evidence type="ECO:0000256" key="2">
    <source>
        <dbReference type="ARBA" id="ARBA00022679"/>
    </source>
</evidence>
<gene>
    <name evidence="4" type="ORF">METZ01_LOCUS199784</name>
</gene>
<proteinExistence type="inferred from homology"/>
<dbReference type="GO" id="GO:0008615">
    <property type="term" value="P:pyridoxine biosynthetic process"/>
    <property type="evidence" value="ECO:0007669"/>
    <property type="project" value="UniProtKB-KW"/>
</dbReference>
<protein>
    <recommendedName>
        <fullName evidence="5">Pyridoxine 5'-phosphate synthase</fullName>
    </recommendedName>
</protein>
<dbReference type="PANTHER" id="PTHR30456">
    <property type="entry name" value="PYRIDOXINE 5'-PHOSPHATE SYNTHASE"/>
    <property type="match status" value="1"/>
</dbReference>
<dbReference type="NCBIfam" id="TIGR00559">
    <property type="entry name" value="pdxJ"/>
    <property type="match status" value="1"/>
</dbReference>
<dbReference type="SUPFAM" id="SSF63892">
    <property type="entry name" value="Pyridoxine 5'-phosphate synthase"/>
    <property type="match status" value="1"/>
</dbReference>
<dbReference type="PANTHER" id="PTHR30456:SF0">
    <property type="entry name" value="PYRIDOXINE 5'-PHOSPHATE SYNTHASE"/>
    <property type="match status" value="1"/>
</dbReference>
<name>A0A382E8F5_9ZZZZ</name>
<reference evidence="4" key="1">
    <citation type="submission" date="2018-05" db="EMBL/GenBank/DDBJ databases">
        <authorList>
            <person name="Lanie J.A."/>
            <person name="Ng W.-L."/>
            <person name="Kazmierczak K.M."/>
            <person name="Andrzejewski T.M."/>
            <person name="Davidsen T.M."/>
            <person name="Wayne K.J."/>
            <person name="Tettelin H."/>
            <person name="Glass J.I."/>
            <person name="Rusch D."/>
            <person name="Podicherti R."/>
            <person name="Tsui H.-C.T."/>
            <person name="Winkler M.E."/>
        </authorList>
    </citation>
    <scope>NUCLEOTIDE SEQUENCE</scope>
</reference>
<keyword evidence="2" id="KW-0808">Transferase</keyword>
<organism evidence="4">
    <name type="scientific">marine metagenome</name>
    <dbReference type="NCBI Taxonomy" id="408172"/>
    <lineage>
        <taxon>unclassified sequences</taxon>
        <taxon>metagenomes</taxon>
        <taxon>ecological metagenomes</taxon>
    </lineage>
</organism>
<dbReference type="NCBIfam" id="NF003627">
    <property type="entry name" value="PRK05265.1-5"/>
    <property type="match status" value="1"/>
</dbReference>
<dbReference type="InterPro" id="IPR013785">
    <property type="entry name" value="Aldolase_TIM"/>
</dbReference>
<dbReference type="GO" id="GO:0033856">
    <property type="term" value="F:pyridoxine 5'-phosphate synthase activity"/>
    <property type="evidence" value="ECO:0007669"/>
    <property type="project" value="InterPro"/>
</dbReference>
<dbReference type="AlphaFoldDB" id="A0A382E8F5"/>
<sequence>MKKPENGLEAGGRQMRFYVNVDHVATVRQARGTDEPDPVRAAVLVELAGADGITVHLREDRRHVNERDVRILMETVRTGVNLEIAAEKSVLDIACEIKPMQVTLVPEKRQELTTEGGLALRDDGVRSSIGKAVERLSNNDIRTALFIDPEEEAVRVSKDLGATAVELHTGEYANADGPDIVEMQLDRLERAALLAAENNLGVHAGHGLTYENVKPVAAIATMEELNIGHSVISRAVLVGLSQAVKEMRLLIAQDRGVDL</sequence>
<dbReference type="InterPro" id="IPR036130">
    <property type="entry name" value="Pyridoxine-5'_phos_synth"/>
</dbReference>
<dbReference type="GO" id="GO:0005829">
    <property type="term" value="C:cytosol"/>
    <property type="evidence" value="ECO:0007669"/>
    <property type="project" value="TreeGrafter"/>
</dbReference>
<accession>A0A382E8F5</accession>
<dbReference type="Gene3D" id="3.20.20.70">
    <property type="entry name" value="Aldolase class I"/>
    <property type="match status" value="1"/>
</dbReference>
<dbReference type="InterPro" id="IPR004569">
    <property type="entry name" value="PyrdxlP_synth_PdxJ"/>
</dbReference>
<dbReference type="Pfam" id="PF03740">
    <property type="entry name" value="PdxJ"/>
    <property type="match status" value="1"/>
</dbReference>